<organism evidence="2 3">
    <name type="scientific">Anaerosacchariphilus polymeriproducens</name>
    <dbReference type="NCBI Taxonomy" id="1812858"/>
    <lineage>
        <taxon>Bacteria</taxon>
        <taxon>Bacillati</taxon>
        <taxon>Bacillota</taxon>
        <taxon>Clostridia</taxon>
        <taxon>Lachnospirales</taxon>
        <taxon>Lachnospiraceae</taxon>
        <taxon>Anaerosacchariphilus</taxon>
    </lineage>
</organism>
<feature type="domain" description="Glycosyltransferase 2-like" evidence="1">
    <location>
        <begin position="5"/>
        <end position="144"/>
    </location>
</feature>
<dbReference type="Pfam" id="PF00535">
    <property type="entry name" value="Glycos_transf_2"/>
    <property type="match status" value="1"/>
</dbReference>
<proteinExistence type="predicted"/>
<evidence type="ECO:0000313" key="2">
    <source>
        <dbReference type="EMBL" id="RDU24429.1"/>
    </source>
</evidence>
<dbReference type="CDD" id="cd04196">
    <property type="entry name" value="GT_2_like_d"/>
    <property type="match status" value="1"/>
</dbReference>
<dbReference type="Gene3D" id="3.90.550.10">
    <property type="entry name" value="Spore Coat Polysaccharide Biosynthesis Protein SpsA, Chain A"/>
    <property type="match status" value="1"/>
</dbReference>
<dbReference type="PANTHER" id="PTHR22916">
    <property type="entry name" value="GLYCOSYLTRANSFERASE"/>
    <property type="match status" value="1"/>
</dbReference>
<dbReference type="SUPFAM" id="SSF53448">
    <property type="entry name" value="Nucleotide-diphospho-sugar transferases"/>
    <property type="match status" value="1"/>
</dbReference>
<dbReference type="OrthoDB" id="9802649at2"/>
<keyword evidence="3" id="KW-1185">Reference proteome</keyword>
<dbReference type="InterPro" id="IPR029044">
    <property type="entry name" value="Nucleotide-diphossugar_trans"/>
</dbReference>
<accession>A0A371AY03</accession>
<comment type="caution">
    <text evidence="2">The sequence shown here is derived from an EMBL/GenBank/DDBJ whole genome shotgun (WGS) entry which is preliminary data.</text>
</comment>
<dbReference type="Proteomes" id="UP000255036">
    <property type="component" value="Unassembled WGS sequence"/>
</dbReference>
<dbReference type="AlphaFoldDB" id="A0A371AY03"/>
<gene>
    <name evidence="2" type="ORF">DWV06_02830</name>
</gene>
<reference evidence="2 3" key="1">
    <citation type="submission" date="2018-07" db="EMBL/GenBank/DDBJ databases">
        <title>Anaerosacharophilus polymeroproducens gen. nov. sp. nov., an anaerobic bacterium isolated from salt field.</title>
        <authorList>
            <person name="Kim W."/>
            <person name="Yang S.-H."/>
            <person name="Oh J."/>
            <person name="Lee J.-H."/>
            <person name="Kwon K.K."/>
        </authorList>
    </citation>
    <scope>NUCLEOTIDE SEQUENCE [LARGE SCALE GENOMIC DNA]</scope>
    <source>
        <strain evidence="2 3">MCWD5</strain>
    </source>
</reference>
<dbReference type="EMBL" id="QRCT01000012">
    <property type="protein sequence ID" value="RDU24429.1"/>
    <property type="molecule type" value="Genomic_DNA"/>
</dbReference>
<dbReference type="GO" id="GO:0016758">
    <property type="term" value="F:hexosyltransferase activity"/>
    <property type="evidence" value="ECO:0007669"/>
    <property type="project" value="UniProtKB-ARBA"/>
</dbReference>
<protein>
    <submittedName>
        <fullName evidence="2">Glycosyltransferase family 2 protein</fullName>
    </submittedName>
</protein>
<dbReference type="PANTHER" id="PTHR22916:SF3">
    <property type="entry name" value="UDP-GLCNAC:BETAGAL BETA-1,3-N-ACETYLGLUCOSAMINYLTRANSFERASE-LIKE PROTEIN 1"/>
    <property type="match status" value="1"/>
</dbReference>
<evidence type="ECO:0000313" key="3">
    <source>
        <dbReference type="Proteomes" id="UP000255036"/>
    </source>
</evidence>
<name>A0A371AY03_9FIRM</name>
<evidence type="ECO:0000259" key="1">
    <source>
        <dbReference type="Pfam" id="PF00535"/>
    </source>
</evidence>
<keyword evidence="2" id="KW-0808">Transferase</keyword>
<sequence length="295" mass="35022">MLVNILLSTYNGEKYLLEQLESINRQTYPNIHLYIRDDGSSDGTLSILENFSSKYPISIMKGQNIGFMKSFFELLSIADSGDYWAFCDQDDVWLPHKISLSVDWLKKQNNQIPLLFQSAYEIVDENLIHKQDYLPPNYNIDFRRSITENWYSGFSCVINNVSRDLLLKGKPDNIDYHDWWMEMIAKAFGISYFDSTISAQYRRSSESLTRISFSKKIKWFFENFKKESDIRQRALEFERIFFRDLSLEHRTILSLFTKERYQLLTSLKKACYPKRWRPDFASEISMRLLMLLGKI</sequence>
<dbReference type="RefSeq" id="WP_115480662.1">
    <property type="nucleotide sequence ID" value="NZ_QRCT01000012.1"/>
</dbReference>
<dbReference type="InterPro" id="IPR001173">
    <property type="entry name" value="Glyco_trans_2-like"/>
</dbReference>